<reference evidence="2" key="1">
    <citation type="submission" date="2021-06" db="EMBL/GenBank/DDBJ databases">
        <authorList>
            <person name="Kallberg Y."/>
            <person name="Tangrot J."/>
            <person name="Rosling A."/>
        </authorList>
    </citation>
    <scope>NUCLEOTIDE SEQUENCE</scope>
    <source>
        <strain evidence="2">IN212</strain>
    </source>
</reference>
<feature type="compositionally biased region" description="Basic and acidic residues" evidence="1">
    <location>
        <begin position="48"/>
        <end position="68"/>
    </location>
</feature>
<evidence type="ECO:0000313" key="3">
    <source>
        <dbReference type="Proteomes" id="UP000789396"/>
    </source>
</evidence>
<comment type="caution">
    <text evidence="2">The sequence shown here is derived from an EMBL/GenBank/DDBJ whole genome shotgun (WGS) entry which is preliminary data.</text>
</comment>
<feature type="region of interest" description="Disordered" evidence="1">
    <location>
        <begin position="42"/>
        <end position="68"/>
    </location>
</feature>
<organism evidence="2 3">
    <name type="scientific">Racocetra fulgida</name>
    <dbReference type="NCBI Taxonomy" id="60492"/>
    <lineage>
        <taxon>Eukaryota</taxon>
        <taxon>Fungi</taxon>
        <taxon>Fungi incertae sedis</taxon>
        <taxon>Mucoromycota</taxon>
        <taxon>Glomeromycotina</taxon>
        <taxon>Glomeromycetes</taxon>
        <taxon>Diversisporales</taxon>
        <taxon>Gigasporaceae</taxon>
        <taxon>Racocetra</taxon>
    </lineage>
</organism>
<dbReference type="Proteomes" id="UP000789396">
    <property type="component" value="Unassembled WGS sequence"/>
</dbReference>
<proteinExistence type="predicted"/>
<evidence type="ECO:0000313" key="2">
    <source>
        <dbReference type="EMBL" id="CAG8663776.1"/>
    </source>
</evidence>
<dbReference type="AlphaFoldDB" id="A0A9N9E5U3"/>
<dbReference type="EMBL" id="CAJVPZ010015159">
    <property type="protein sequence ID" value="CAG8663776.1"/>
    <property type="molecule type" value="Genomic_DNA"/>
</dbReference>
<keyword evidence="3" id="KW-1185">Reference proteome</keyword>
<accession>A0A9N9E5U3</accession>
<evidence type="ECO:0000256" key="1">
    <source>
        <dbReference type="SAM" id="MobiDB-lite"/>
    </source>
</evidence>
<protein>
    <submittedName>
        <fullName evidence="2">14850_t:CDS:1</fullName>
    </submittedName>
</protein>
<dbReference type="OrthoDB" id="2251255at2759"/>
<feature type="region of interest" description="Disordered" evidence="1">
    <location>
        <begin position="79"/>
        <end position="98"/>
    </location>
</feature>
<name>A0A9N9E5U3_9GLOM</name>
<gene>
    <name evidence="2" type="ORF">RFULGI_LOCUS8955</name>
</gene>
<sequence length="98" mass="11160">MKHYLVQDDLTCFVAEYINMNVIQMLSLWTITKHGIMLMSESSSLASSDRKNKSHTMDTRKKMDRRGDAIIRKTSGGMKLEFGGSEAEKHYEGQNATK</sequence>